<dbReference type="PANTHER" id="PTHR47978">
    <property type="match status" value="1"/>
</dbReference>
<evidence type="ECO:0000256" key="2">
    <source>
        <dbReference type="SAM" id="MobiDB-lite"/>
    </source>
</evidence>
<dbReference type="PROSITE" id="PS51419">
    <property type="entry name" value="RAB"/>
    <property type="match status" value="1"/>
</dbReference>
<dbReference type="GO" id="GO:0005768">
    <property type="term" value="C:endosome"/>
    <property type="evidence" value="ECO:0000318"/>
    <property type="project" value="GO_Central"/>
</dbReference>
<gene>
    <name evidence="3" type="ORF">AMTR_s00032p00115610</name>
</gene>
<name>U5D0B2_AMBTC</name>
<accession>U5D0B2</accession>
<organism evidence="3 4">
    <name type="scientific">Amborella trichopoda</name>
    <dbReference type="NCBI Taxonomy" id="13333"/>
    <lineage>
        <taxon>Eukaryota</taxon>
        <taxon>Viridiplantae</taxon>
        <taxon>Streptophyta</taxon>
        <taxon>Embryophyta</taxon>
        <taxon>Tracheophyta</taxon>
        <taxon>Spermatophyta</taxon>
        <taxon>Magnoliopsida</taxon>
        <taxon>Amborellales</taxon>
        <taxon>Amborellaceae</taxon>
        <taxon>Amborella</taxon>
    </lineage>
</organism>
<evidence type="ECO:0000256" key="1">
    <source>
        <dbReference type="ARBA" id="ARBA00022741"/>
    </source>
</evidence>
<dbReference type="GO" id="GO:0005525">
    <property type="term" value="F:GTP binding"/>
    <property type="evidence" value="ECO:0007669"/>
    <property type="project" value="InterPro"/>
</dbReference>
<dbReference type="SUPFAM" id="SSF52540">
    <property type="entry name" value="P-loop containing nucleoside triphosphate hydrolases"/>
    <property type="match status" value="1"/>
</dbReference>
<dbReference type="eggNOG" id="KOG0092">
    <property type="taxonomic scope" value="Eukaryota"/>
</dbReference>
<dbReference type="EMBL" id="KI392518">
    <property type="protein sequence ID" value="ERN14832.1"/>
    <property type="molecule type" value="Genomic_DNA"/>
</dbReference>
<dbReference type="SMART" id="SM00173">
    <property type="entry name" value="RAS"/>
    <property type="match status" value="1"/>
</dbReference>
<dbReference type="SMART" id="SM00175">
    <property type="entry name" value="RAB"/>
    <property type="match status" value="1"/>
</dbReference>
<protein>
    <submittedName>
        <fullName evidence="3">Uncharacterized protein</fullName>
    </submittedName>
</protein>
<reference evidence="4" key="1">
    <citation type="journal article" date="2013" name="Science">
        <title>The Amborella genome and the evolution of flowering plants.</title>
        <authorList>
            <consortium name="Amborella Genome Project"/>
        </authorList>
    </citation>
    <scope>NUCLEOTIDE SEQUENCE [LARGE SCALE GENOMIC DNA]</scope>
</reference>
<keyword evidence="1" id="KW-0547">Nucleotide-binding</keyword>
<dbReference type="Gramene" id="ERN14832">
    <property type="protein sequence ID" value="ERN14832"/>
    <property type="gene ID" value="AMTR_s00032p00115610"/>
</dbReference>
<dbReference type="AlphaFoldDB" id="U5D0B2"/>
<dbReference type="PRINTS" id="PR00449">
    <property type="entry name" value="RASTRNSFRMNG"/>
</dbReference>
<sequence>MTPDEITAVSMDPDFAGRQDSFARAKKWVQELQGQGNPNMVLALAGNKCDMVEKRKVTPEEAQAYAQDNGLFFMETSAKTAINVNDIFYEIAKRLPRMQPMQNPSGMMLTDRPTEATTSRCCT</sequence>
<dbReference type="InterPro" id="IPR027417">
    <property type="entry name" value="P-loop_NTPase"/>
</dbReference>
<dbReference type="HOGENOM" id="CLU_041217_10_7_1"/>
<dbReference type="InterPro" id="IPR001806">
    <property type="entry name" value="Small_GTPase"/>
</dbReference>
<dbReference type="STRING" id="13333.U5D0B2"/>
<dbReference type="GO" id="GO:0030139">
    <property type="term" value="C:endocytic vesicle"/>
    <property type="evidence" value="ECO:0000318"/>
    <property type="project" value="GO_Central"/>
</dbReference>
<evidence type="ECO:0000313" key="3">
    <source>
        <dbReference type="EMBL" id="ERN14832.1"/>
    </source>
</evidence>
<dbReference type="Pfam" id="PF00071">
    <property type="entry name" value="Ras"/>
    <property type="match status" value="1"/>
</dbReference>
<dbReference type="Gene3D" id="3.40.50.300">
    <property type="entry name" value="P-loop containing nucleotide triphosphate hydrolases"/>
    <property type="match status" value="1"/>
</dbReference>
<dbReference type="GO" id="GO:0006886">
    <property type="term" value="P:intracellular protein transport"/>
    <property type="evidence" value="ECO:0000318"/>
    <property type="project" value="GO_Central"/>
</dbReference>
<dbReference type="Proteomes" id="UP000017836">
    <property type="component" value="Unassembled WGS sequence"/>
</dbReference>
<dbReference type="GO" id="GO:0012505">
    <property type="term" value="C:endomembrane system"/>
    <property type="evidence" value="ECO:0000318"/>
    <property type="project" value="GO_Central"/>
</dbReference>
<evidence type="ECO:0000313" key="4">
    <source>
        <dbReference type="Proteomes" id="UP000017836"/>
    </source>
</evidence>
<dbReference type="GO" id="GO:0003924">
    <property type="term" value="F:GTPase activity"/>
    <property type="evidence" value="ECO:0000318"/>
    <property type="project" value="GO_Central"/>
</dbReference>
<proteinExistence type="predicted"/>
<dbReference type="OMA" id="KIDCYAS"/>
<feature type="region of interest" description="Disordered" evidence="2">
    <location>
        <begin position="100"/>
        <end position="123"/>
    </location>
</feature>
<dbReference type="PROSITE" id="PS51421">
    <property type="entry name" value="RAS"/>
    <property type="match status" value="1"/>
</dbReference>
<keyword evidence="4" id="KW-1185">Reference proteome</keyword>